<dbReference type="EMBL" id="ML208729">
    <property type="protein sequence ID" value="TFK60811.1"/>
    <property type="molecule type" value="Genomic_DNA"/>
</dbReference>
<reference evidence="1 2" key="1">
    <citation type="journal article" date="2019" name="Nat. Ecol. Evol.">
        <title>Megaphylogeny resolves global patterns of mushroom evolution.</title>
        <authorList>
            <person name="Varga T."/>
            <person name="Krizsan K."/>
            <person name="Foldi C."/>
            <person name="Dima B."/>
            <person name="Sanchez-Garcia M."/>
            <person name="Sanchez-Ramirez S."/>
            <person name="Szollosi G.J."/>
            <person name="Szarkandi J.G."/>
            <person name="Papp V."/>
            <person name="Albert L."/>
            <person name="Andreopoulos W."/>
            <person name="Angelini C."/>
            <person name="Antonin V."/>
            <person name="Barry K.W."/>
            <person name="Bougher N.L."/>
            <person name="Buchanan P."/>
            <person name="Buyck B."/>
            <person name="Bense V."/>
            <person name="Catcheside P."/>
            <person name="Chovatia M."/>
            <person name="Cooper J."/>
            <person name="Damon W."/>
            <person name="Desjardin D."/>
            <person name="Finy P."/>
            <person name="Geml J."/>
            <person name="Haridas S."/>
            <person name="Hughes K."/>
            <person name="Justo A."/>
            <person name="Karasinski D."/>
            <person name="Kautmanova I."/>
            <person name="Kiss B."/>
            <person name="Kocsube S."/>
            <person name="Kotiranta H."/>
            <person name="LaButti K.M."/>
            <person name="Lechner B.E."/>
            <person name="Liimatainen K."/>
            <person name="Lipzen A."/>
            <person name="Lukacs Z."/>
            <person name="Mihaltcheva S."/>
            <person name="Morgado L.N."/>
            <person name="Niskanen T."/>
            <person name="Noordeloos M.E."/>
            <person name="Ohm R.A."/>
            <person name="Ortiz-Santana B."/>
            <person name="Ovrebo C."/>
            <person name="Racz N."/>
            <person name="Riley R."/>
            <person name="Savchenko A."/>
            <person name="Shiryaev A."/>
            <person name="Soop K."/>
            <person name="Spirin V."/>
            <person name="Szebenyi C."/>
            <person name="Tomsovsky M."/>
            <person name="Tulloss R.E."/>
            <person name="Uehling J."/>
            <person name="Grigoriev I.V."/>
            <person name="Vagvolgyi C."/>
            <person name="Papp T."/>
            <person name="Martin F.M."/>
            <person name="Miettinen O."/>
            <person name="Hibbett D.S."/>
            <person name="Nagy L.G."/>
        </authorList>
    </citation>
    <scope>NUCLEOTIDE SEQUENCE [LARGE SCALE GENOMIC DNA]</scope>
    <source>
        <strain evidence="1 2">NL-1719</strain>
    </source>
</reference>
<evidence type="ECO:0000313" key="2">
    <source>
        <dbReference type="Proteomes" id="UP000308600"/>
    </source>
</evidence>
<keyword evidence="2" id="KW-1185">Reference proteome</keyword>
<evidence type="ECO:0000313" key="1">
    <source>
        <dbReference type="EMBL" id="TFK60811.1"/>
    </source>
</evidence>
<proteinExistence type="predicted"/>
<organism evidence="1 2">
    <name type="scientific">Pluteus cervinus</name>
    <dbReference type="NCBI Taxonomy" id="181527"/>
    <lineage>
        <taxon>Eukaryota</taxon>
        <taxon>Fungi</taxon>
        <taxon>Dikarya</taxon>
        <taxon>Basidiomycota</taxon>
        <taxon>Agaricomycotina</taxon>
        <taxon>Agaricomycetes</taxon>
        <taxon>Agaricomycetidae</taxon>
        <taxon>Agaricales</taxon>
        <taxon>Pluteineae</taxon>
        <taxon>Pluteaceae</taxon>
        <taxon>Pluteus</taxon>
    </lineage>
</organism>
<gene>
    <name evidence="1" type="ORF">BDN72DRAFT_965512</name>
</gene>
<protein>
    <submittedName>
        <fullName evidence="1">Uncharacterized protein</fullName>
    </submittedName>
</protein>
<name>A0ACD3A585_9AGAR</name>
<accession>A0ACD3A585</accession>
<dbReference type="Proteomes" id="UP000308600">
    <property type="component" value="Unassembled WGS sequence"/>
</dbReference>
<sequence length="206" mass="23753">MPNQPEPVFPPEIEEIIFSLCLQSNLRESGNLILVARRVYQWLRPRLYELLMFNTIWPHGPHQRPKFKIDVLKVHGRYVRHILFWSAKFNQNLETHLAWCPNLVNLAIWNEADYSSALVNQLLSLHITHLSFDITAFHGGVWKNSMPETSFKSVTHLDLIGSEIALKANQIKKYFPSVTHIAFNGDEGLSAVDVLDCWKGQLEVLI</sequence>